<dbReference type="RefSeq" id="WP_105001275.1">
    <property type="nucleotide sequence ID" value="NZ_MQVX01000001.1"/>
</dbReference>
<dbReference type="EMBL" id="MQVX01000001">
    <property type="protein sequence ID" value="PQJ15624.1"/>
    <property type="molecule type" value="Genomic_DNA"/>
</dbReference>
<dbReference type="Pfam" id="PF13715">
    <property type="entry name" value="CarbopepD_reg_2"/>
    <property type="match status" value="1"/>
</dbReference>
<feature type="signal peptide" evidence="1">
    <location>
        <begin position="1"/>
        <end position="20"/>
    </location>
</feature>
<dbReference type="AlphaFoldDB" id="A0A2S7T7I0"/>
<accession>A0A2S7T7I0</accession>
<evidence type="ECO:0000313" key="3">
    <source>
        <dbReference type="Proteomes" id="UP000239366"/>
    </source>
</evidence>
<name>A0A2S7T7I0_9FLAO</name>
<evidence type="ECO:0000313" key="2">
    <source>
        <dbReference type="EMBL" id="PQJ15624.1"/>
    </source>
</evidence>
<dbReference type="SUPFAM" id="SSF49464">
    <property type="entry name" value="Carboxypeptidase regulatory domain-like"/>
    <property type="match status" value="1"/>
</dbReference>
<sequence length="263" mass="29804">MKRTSRYFTCLFLFTGVLIAQNRVKTLSGEVSCPDADCSGITVLNKRSLQGTITDVSGRFSIQVRQQDTLVFSAVQYKVKQVIVEDYLFNSSFVRIPMEAFVNELDEVVVQPYNLSGNLGSDAAAVEPEAPPSAKSLGLPNAGIRIITQEERKIQEATTGSGLVPLNPILNAITGRTKRLKRNLQLRQTYERTQRVRAFYADSLFVRELKIPTEKIDDFMYYCEIDTVFQAEVDRLDRLRIWEYMKGRAQLYLANAQSPEDPE</sequence>
<reference evidence="3" key="1">
    <citation type="submission" date="2016-11" db="EMBL/GenBank/DDBJ databases">
        <title>Trade-off between light-utilization and light-protection in marine flavobacteria.</title>
        <authorList>
            <person name="Kumagai Y."/>
            <person name="Yoshizawa S."/>
            <person name="Kogure K."/>
        </authorList>
    </citation>
    <scope>NUCLEOTIDE SEQUENCE [LARGE SCALE GENOMIC DNA]</scope>
    <source>
        <strain evidence="3">SG-18</strain>
    </source>
</reference>
<proteinExistence type="predicted"/>
<evidence type="ECO:0008006" key="4">
    <source>
        <dbReference type="Google" id="ProtNLM"/>
    </source>
</evidence>
<dbReference type="Proteomes" id="UP000239366">
    <property type="component" value="Unassembled WGS sequence"/>
</dbReference>
<gene>
    <name evidence="2" type="ORF">BST99_07690</name>
</gene>
<keyword evidence="3" id="KW-1185">Reference proteome</keyword>
<dbReference type="InterPro" id="IPR008969">
    <property type="entry name" value="CarboxyPept-like_regulatory"/>
</dbReference>
<evidence type="ECO:0000256" key="1">
    <source>
        <dbReference type="SAM" id="SignalP"/>
    </source>
</evidence>
<feature type="chain" id="PRO_5015741362" description="TonB-dependent receptor" evidence="1">
    <location>
        <begin position="21"/>
        <end position="263"/>
    </location>
</feature>
<protein>
    <recommendedName>
        <fullName evidence="4">TonB-dependent receptor</fullName>
    </recommendedName>
</protein>
<comment type="caution">
    <text evidence="2">The sequence shown here is derived from an EMBL/GenBank/DDBJ whole genome shotgun (WGS) entry which is preliminary data.</text>
</comment>
<dbReference type="OrthoDB" id="1427655at2"/>
<organism evidence="2 3">
    <name type="scientific">Aureicoccus marinus</name>
    <dbReference type="NCBI Taxonomy" id="754435"/>
    <lineage>
        <taxon>Bacteria</taxon>
        <taxon>Pseudomonadati</taxon>
        <taxon>Bacteroidota</taxon>
        <taxon>Flavobacteriia</taxon>
        <taxon>Flavobacteriales</taxon>
        <taxon>Flavobacteriaceae</taxon>
        <taxon>Aureicoccus</taxon>
    </lineage>
</organism>
<keyword evidence="1" id="KW-0732">Signal</keyword>